<proteinExistence type="predicted"/>
<gene>
    <name evidence="1" type="ORF">C7B46_07790</name>
</gene>
<protein>
    <recommendedName>
        <fullName evidence="3">DUF1819 domain-containing protein</fullName>
    </recommendedName>
</protein>
<evidence type="ECO:0008006" key="3">
    <source>
        <dbReference type="Google" id="ProtNLM"/>
    </source>
</evidence>
<accession>A0A2T2XH94</accession>
<sequence>MSGPKIGFDYRIHLGDMDMAAQIWLKEGRLTPARLQPEMGHIAGFGSRKKAITVLSRLWSRPVWQEGLGRELLRDLLVHDHRVAYWGLLMVAYPFAAHGASDIGRLLMIQDELTTRHVNLAIVRRLGESEKVRLATRKLLITFSDWNMLAHPNRGVYTAPLCRPIKNALAIAFLTYCALVVEDTTRLTLSDIEHLPWLFPFKVNISPRDFDNFPAFSVERNGPHELKVGVVH</sequence>
<organism evidence="1 2">
    <name type="scientific">Sulfobacillus benefaciens</name>
    <dbReference type="NCBI Taxonomy" id="453960"/>
    <lineage>
        <taxon>Bacteria</taxon>
        <taxon>Bacillati</taxon>
        <taxon>Bacillota</taxon>
        <taxon>Clostridia</taxon>
        <taxon>Eubacteriales</taxon>
        <taxon>Clostridiales Family XVII. Incertae Sedis</taxon>
        <taxon>Sulfobacillus</taxon>
    </lineage>
</organism>
<comment type="caution">
    <text evidence="1">The sequence shown here is derived from an EMBL/GenBank/DDBJ whole genome shotgun (WGS) entry which is preliminary data.</text>
</comment>
<evidence type="ECO:0000313" key="2">
    <source>
        <dbReference type="Proteomes" id="UP000242972"/>
    </source>
</evidence>
<evidence type="ECO:0000313" key="1">
    <source>
        <dbReference type="EMBL" id="PSR33885.1"/>
    </source>
</evidence>
<dbReference type="EMBL" id="PXYW01000015">
    <property type="protein sequence ID" value="PSR33885.1"/>
    <property type="molecule type" value="Genomic_DNA"/>
</dbReference>
<dbReference type="Proteomes" id="UP000242972">
    <property type="component" value="Unassembled WGS sequence"/>
</dbReference>
<dbReference type="AlphaFoldDB" id="A0A2T2XH94"/>
<name>A0A2T2XH94_9FIRM</name>
<reference evidence="1 2" key="1">
    <citation type="journal article" date="2014" name="BMC Genomics">
        <title>Comparison of environmental and isolate Sulfobacillus genomes reveals diverse carbon, sulfur, nitrogen, and hydrogen metabolisms.</title>
        <authorList>
            <person name="Justice N.B."/>
            <person name="Norman A."/>
            <person name="Brown C.T."/>
            <person name="Singh A."/>
            <person name="Thomas B.C."/>
            <person name="Banfield J.F."/>
        </authorList>
    </citation>
    <scope>NUCLEOTIDE SEQUENCE [LARGE SCALE GENOMIC DNA]</scope>
    <source>
        <strain evidence="1">AMDSBA4</strain>
    </source>
</reference>